<dbReference type="AlphaFoldDB" id="A0A383WN76"/>
<dbReference type="Proteomes" id="UP000256970">
    <property type="component" value="Unassembled WGS sequence"/>
</dbReference>
<organism evidence="1 2">
    <name type="scientific">Tetradesmus obliquus</name>
    <name type="common">Green alga</name>
    <name type="synonym">Acutodesmus obliquus</name>
    <dbReference type="NCBI Taxonomy" id="3088"/>
    <lineage>
        <taxon>Eukaryota</taxon>
        <taxon>Viridiplantae</taxon>
        <taxon>Chlorophyta</taxon>
        <taxon>core chlorophytes</taxon>
        <taxon>Chlorophyceae</taxon>
        <taxon>CS clade</taxon>
        <taxon>Sphaeropleales</taxon>
        <taxon>Scenedesmaceae</taxon>
        <taxon>Tetradesmus</taxon>
    </lineage>
</organism>
<dbReference type="EMBL" id="FNXT01001343">
    <property type="protein sequence ID" value="SZX78851.1"/>
    <property type="molecule type" value="Genomic_DNA"/>
</dbReference>
<protein>
    <submittedName>
        <fullName evidence="1">Uncharacterized protein</fullName>
    </submittedName>
</protein>
<sequence>MVAPRDVGDRFGLPRRLSEAAAREAIASMDRLNLRLVAAVEAAARHDAQLDKQIEELLVKREQAWVLLAQAKAAAEARKAEAAMGQK</sequence>
<keyword evidence="2" id="KW-1185">Reference proteome</keyword>
<evidence type="ECO:0000313" key="1">
    <source>
        <dbReference type="EMBL" id="SZX78851.1"/>
    </source>
</evidence>
<accession>A0A383WN76</accession>
<reference evidence="1 2" key="1">
    <citation type="submission" date="2016-10" db="EMBL/GenBank/DDBJ databases">
        <authorList>
            <person name="Cai Z."/>
        </authorList>
    </citation>
    <scope>NUCLEOTIDE SEQUENCE [LARGE SCALE GENOMIC DNA]</scope>
</reference>
<proteinExistence type="predicted"/>
<evidence type="ECO:0000313" key="2">
    <source>
        <dbReference type="Proteomes" id="UP000256970"/>
    </source>
</evidence>
<gene>
    <name evidence="1" type="ORF">BQ4739_LOCUS19157</name>
</gene>
<name>A0A383WN76_TETOB</name>